<feature type="short sequence motif" description="'KMSKS' region" evidence="7">
    <location>
        <begin position="261"/>
        <end position="265"/>
    </location>
</feature>
<dbReference type="NCBIfam" id="NF004314">
    <property type="entry name" value="PRK05710.1-3"/>
    <property type="match status" value="1"/>
</dbReference>
<dbReference type="PRINTS" id="PR00987">
    <property type="entry name" value="TRNASYNTHGLU"/>
</dbReference>
<evidence type="ECO:0000256" key="3">
    <source>
        <dbReference type="ARBA" id="ARBA00022741"/>
    </source>
</evidence>
<dbReference type="EMBL" id="JAWHPR010000004">
    <property type="protein sequence ID" value="MDU8688984.1"/>
    <property type="molecule type" value="Genomic_DNA"/>
</dbReference>
<evidence type="ECO:0000313" key="11">
    <source>
        <dbReference type="Proteomes" id="UP001263246"/>
    </source>
</evidence>
<dbReference type="InterPro" id="IPR001412">
    <property type="entry name" value="aa-tRNA-synth_I_CS"/>
</dbReference>
<evidence type="ECO:0000256" key="7">
    <source>
        <dbReference type="HAMAP-Rule" id="MF_01428"/>
    </source>
</evidence>
<feature type="binding site" evidence="7">
    <location>
        <begin position="19"/>
        <end position="23"/>
    </location>
    <ligand>
        <name>L-glutamate</name>
        <dbReference type="ChEBI" id="CHEBI:29985"/>
    </ligand>
</feature>
<dbReference type="InterPro" id="IPR022380">
    <property type="entry name" value="Glu-Q_tRNA(Asp)_Synthase"/>
</dbReference>
<dbReference type="PANTHER" id="PTHR43311">
    <property type="entry name" value="GLUTAMATE--TRNA LIGASE"/>
    <property type="match status" value="1"/>
</dbReference>
<keyword evidence="5 7" id="KW-0067">ATP-binding</keyword>
<dbReference type="RefSeq" id="WP_249237618.1">
    <property type="nucleotide sequence ID" value="NZ_CP094473.1"/>
</dbReference>
<feature type="binding site" evidence="7">
    <location>
        <position position="121"/>
    </location>
    <ligand>
        <name>Zn(2+)</name>
        <dbReference type="ChEBI" id="CHEBI:29105"/>
    </ligand>
</feature>
<keyword evidence="11" id="KW-1185">Reference proteome</keyword>
<keyword evidence="1 7" id="KW-0436">Ligase</keyword>
<evidence type="ECO:0000256" key="4">
    <source>
        <dbReference type="ARBA" id="ARBA00022833"/>
    </source>
</evidence>
<feature type="binding site" evidence="7">
    <location>
        <position position="264"/>
    </location>
    <ligand>
        <name>ATP</name>
        <dbReference type="ChEBI" id="CHEBI:30616"/>
    </ligand>
</feature>
<evidence type="ECO:0000259" key="9">
    <source>
        <dbReference type="Pfam" id="PF00749"/>
    </source>
</evidence>
<evidence type="ECO:0000256" key="1">
    <source>
        <dbReference type="ARBA" id="ARBA00022598"/>
    </source>
</evidence>
<feature type="short sequence motif" description="'HIGH' region" evidence="7">
    <location>
        <begin position="22"/>
        <end position="32"/>
    </location>
</feature>
<comment type="cofactor">
    <cofactor evidence="7">
        <name>Zn(2+)</name>
        <dbReference type="ChEBI" id="CHEBI:29105"/>
    </cofactor>
    <text evidence="7">Binds 1 zinc ion per subunit.</text>
</comment>
<dbReference type="InterPro" id="IPR000924">
    <property type="entry name" value="Glu/Gln-tRNA-synth"/>
</dbReference>
<dbReference type="Pfam" id="PF00749">
    <property type="entry name" value="tRNA-synt_1c"/>
    <property type="match status" value="1"/>
</dbReference>
<name>A0ABU3U087_9FIRM</name>
<feature type="binding site" evidence="7">
    <location>
        <position position="55"/>
    </location>
    <ligand>
        <name>L-glutamate</name>
        <dbReference type="ChEBI" id="CHEBI:29985"/>
    </ligand>
</feature>
<dbReference type="SUPFAM" id="SSF52374">
    <property type="entry name" value="Nucleotidylyl transferase"/>
    <property type="match status" value="1"/>
</dbReference>
<evidence type="ECO:0000256" key="8">
    <source>
        <dbReference type="RuleBase" id="RU363037"/>
    </source>
</evidence>
<dbReference type="EC" id="6.1.1.-" evidence="7"/>
<feature type="binding site" evidence="7">
    <location>
        <position position="223"/>
    </location>
    <ligand>
        <name>L-glutamate</name>
        <dbReference type="ChEBI" id="CHEBI:29985"/>
    </ligand>
</feature>
<keyword evidence="4 7" id="KW-0862">Zinc</keyword>
<evidence type="ECO:0000256" key="2">
    <source>
        <dbReference type="ARBA" id="ARBA00022723"/>
    </source>
</evidence>
<evidence type="ECO:0000256" key="5">
    <source>
        <dbReference type="ARBA" id="ARBA00022840"/>
    </source>
</evidence>
<keyword evidence="6 7" id="KW-0030">Aminoacyl-tRNA synthetase</keyword>
<comment type="function">
    <text evidence="7">Catalyzes the tRNA-independent activation of glutamate in presence of ATP and the subsequent transfer of glutamate onto a tRNA(Asp). Glutamate is transferred on the 2-amino-5-(4,5-dihydroxy-2-cyclopenten-1-yl) moiety of the queuosine in the wobble position of the QUC anticodon.</text>
</comment>
<keyword evidence="2 7" id="KW-0479">Metal-binding</keyword>
<accession>A0ABU3U087</accession>
<proteinExistence type="inferred from homology"/>
<dbReference type="PANTHER" id="PTHR43311:SF1">
    <property type="entry name" value="GLUTAMYL-Q TRNA(ASP) SYNTHETASE"/>
    <property type="match status" value="1"/>
</dbReference>
<dbReference type="PROSITE" id="PS00178">
    <property type="entry name" value="AA_TRNA_LIGASE_I"/>
    <property type="match status" value="1"/>
</dbReference>
<feature type="binding site" evidence="7">
    <location>
        <position position="145"/>
    </location>
    <ligand>
        <name>Zn(2+)</name>
        <dbReference type="ChEBI" id="CHEBI:29105"/>
    </ligand>
</feature>
<feature type="binding site" evidence="7">
    <location>
        <position position="141"/>
    </location>
    <ligand>
        <name>Zn(2+)</name>
        <dbReference type="ChEBI" id="CHEBI:29105"/>
    </ligand>
</feature>
<reference evidence="10 11" key="1">
    <citation type="submission" date="2023-10" db="EMBL/GenBank/DDBJ databases">
        <title>Host Genetic Regulation of Human Gut Microbial Structural Variation.</title>
        <authorList>
            <person name="Harmsen H.J.M."/>
        </authorList>
    </citation>
    <scope>NUCLEOTIDE SEQUENCE [LARGE SCALE GENOMIC DNA]</scope>
    <source>
        <strain evidence="10 11">HTF-F</strain>
    </source>
</reference>
<organism evidence="10 11">
    <name type="scientific">Faecalibacterium wellingii</name>
    <dbReference type="NCBI Taxonomy" id="2929491"/>
    <lineage>
        <taxon>Bacteria</taxon>
        <taxon>Bacillati</taxon>
        <taxon>Bacillota</taxon>
        <taxon>Clostridia</taxon>
        <taxon>Eubacteriales</taxon>
        <taxon>Oscillospiraceae</taxon>
        <taxon>Faecalibacterium</taxon>
    </lineage>
</organism>
<keyword evidence="8" id="KW-0648">Protein biosynthesis</keyword>
<keyword evidence="3 7" id="KW-0547">Nucleotide-binding</keyword>
<dbReference type="InterPro" id="IPR049940">
    <property type="entry name" value="GluQ/Sye"/>
</dbReference>
<gene>
    <name evidence="10" type="primary">gluQRS</name>
    <name evidence="7" type="synonym">gluQ</name>
    <name evidence="10" type="ORF">RX402_09545</name>
</gene>
<feature type="binding site" evidence="7">
    <location>
        <position position="205"/>
    </location>
    <ligand>
        <name>L-glutamate</name>
        <dbReference type="ChEBI" id="CHEBI:29985"/>
    </ligand>
</feature>
<dbReference type="InterPro" id="IPR020058">
    <property type="entry name" value="Glu/Gln-tRNA-synth_Ib_cat-dom"/>
</dbReference>
<sequence>MQEQAVFTQKTEPVPPTGRFAPSPSGRLHLGNLACSLLAWLSARSRGGRIVLRIEDLDAERCPRVYADLLEQDLDWLGLVWDEGGSTGGPNGPYYQSECAEIYASSFRKLEDRGLVYPCFCSRAQLHAASAPHTSDGNVIYPGTCRGLTAAEIAEKRKKKAPAYRLMVPDEEITFVDGCMGLHTENLLRDCGDFYLRRADGVFAYQLAVVVDDARMGVTEVVRGSDLLSSTARQLYLYRLLGLQAPGFAHCPLLLAPDGRRLSKRDGDQSLENLRTKYTAQEIVGKLAYAYGLQPEPAPRTPESLIGEFSWAKVPKQDVCLPEGLF</sequence>
<feature type="binding site" evidence="7">
    <location>
        <position position="119"/>
    </location>
    <ligand>
        <name>Zn(2+)</name>
        <dbReference type="ChEBI" id="CHEBI:29105"/>
    </ligand>
</feature>
<feature type="domain" description="Glutamyl/glutaminyl-tRNA synthetase class Ib catalytic" evidence="9">
    <location>
        <begin position="19"/>
        <end position="272"/>
    </location>
</feature>
<dbReference type="HAMAP" id="MF_01428">
    <property type="entry name" value="Glu_Q_tRNA_synth"/>
    <property type="match status" value="1"/>
</dbReference>
<dbReference type="NCBIfam" id="TIGR03838">
    <property type="entry name" value="queuosine_YadB"/>
    <property type="match status" value="1"/>
</dbReference>
<comment type="caution">
    <text evidence="10">The sequence shown here is derived from an EMBL/GenBank/DDBJ whole genome shotgun (WGS) entry which is preliminary data.</text>
</comment>
<evidence type="ECO:0000313" key="10">
    <source>
        <dbReference type="EMBL" id="MDU8688984.1"/>
    </source>
</evidence>
<dbReference type="InterPro" id="IPR014729">
    <property type="entry name" value="Rossmann-like_a/b/a_fold"/>
</dbReference>
<evidence type="ECO:0000256" key="6">
    <source>
        <dbReference type="ARBA" id="ARBA00023146"/>
    </source>
</evidence>
<dbReference type="NCBIfam" id="NF004315">
    <property type="entry name" value="PRK05710.1-4"/>
    <property type="match status" value="1"/>
</dbReference>
<comment type="similarity">
    <text evidence="7">Belongs to the class-I aminoacyl-tRNA synthetase family. GluQ subfamily.</text>
</comment>
<dbReference type="Proteomes" id="UP001263246">
    <property type="component" value="Unassembled WGS sequence"/>
</dbReference>
<dbReference type="Gene3D" id="3.40.50.620">
    <property type="entry name" value="HUPs"/>
    <property type="match status" value="1"/>
</dbReference>
<protein>
    <recommendedName>
        <fullName evidence="7">Glutamyl-Q tRNA(Asp) synthetase</fullName>
        <shortName evidence="7">Glu-Q-RSs</shortName>
        <ecNumber evidence="7">6.1.1.-</ecNumber>
    </recommendedName>
</protein>